<dbReference type="EMBL" id="JAMZIH010008052">
    <property type="protein sequence ID" value="KAJ1672645.1"/>
    <property type="molecule type" value="Genomic_DNA"/>
</dbReference>
<comment type="caution">
    <text evidence="1">The sequence shown here is derived from an EMBL/GenBank/DDBJ whole genome shotgun (WGS) entry which is preliminary data.</text>
</comment>
<gene>
    <name evidence="1" type="ORF">EV182_006782</name>
</gene>
<dbReference type="Proteomes" id="UP001145114">
    <property type="component" value="Unassembled WGS sequence"/>
</dbReference>
<reference evidence="1" key="1">
    <citation type="submission" date="2022-06" db="EMBL/GenBank/DDBJ databases">
        <title>Phylogenomic reconstructions and comparative analyses of Kickxellomycotina fungi.</title>
        <authorList>
            <person name="Reynolds N.K."/>
            <person name="Stajich J.E."/>
            <person name="Barry K."/>
            <person name="Grigoriev I.V."/>
            <person name="Crous P."/>
            <person name="Smith M.E."/>
        </authorList>
    </citation>
    <scope>NUCLEOTIDE SEQUENCE</scope>
    <source>
        <strain evidence="1">RSA 2271</strain>
    </source>
</reference>
<keyword evidence="2" id="KW-1185">Reference proteome</keyword>
<feature type="non-terminal residue" evidence="1">
    <location>
        <position position="325"/>
    </location>
</feature>
<name>A0ACC1H9L9_9FUNG</name>
<sequence>MDDVLLESLALRLNKAPWRVVDLIIELRCVLALSDLDRLVVNVPGIYPLRSFASNRYPYQHCKGAPDRYAMAPLQSSSNLLPITSEDATFLTQTVAGASPDSQRLRFYVLDYADRSEHGDDPLPLHHAPKFGVRDAGPQTSWYIMVSMVDSIRLWLVQLRSQKQDPLVCTIEQVHSLSVESLFSNTNLRDRLAQEQLPGIESLSSRGTHTERACLLTQEMLQGRTRLREKHLEALVMMCQTRLALGQVQDQLVQLKIPFALRQAQIESNWTCAPLPLGSPTGADVAKGAPQTGSASSSVGRLELRECIPAIYIPISAVMDASVVD</sequence>
<protein>
    <submittedName>
        <fullName evidence="1">Uncharacterized protein</fullName>
    </submittedName>
</protein>
<evidence type="ECO:0000313" key="2">
    <source>
        <dbReference type="Proteomes" id="UP001145114"/>
    </source>
</evidence>
<evidence type="ECO:0000313" key="1">
    <source>
        <dbReference type="EMBL" id="KAJ1672645.1"/>
    </source>
</evidence>
<organism evidence="1 2">
    <name type="scientific">Spiromyces aspiralis</name>
    <dbReference type="NCBI Taxonomy" id="68401"/>
    <lineage>
        <taxon>Eukaryota</taxon>
        <taxon>Fungi</taxon>
        <taxon>Fungi incertae sedis</taxon>
        <taxon>Zoopagomycota</taxon>
        <taxon>Kickxellomycotina</taxon>
        <taxon>Kickxellomycetes</taxon>
        <taxon>Kickxellales</taxon>
        <taxon>Kickxellaceae</taxon>
        <taxon>Spiromyces</taxon>
    </lineage>
</organism>
<proteinExistence type="predicted"/>
<accession>A0ACC1H9L9</accession>